<reference evidence="4" key="2">
    <citation type="journal article" date="2011" name="Stand. Genomic Sci.">
        <title>Complete genome sequence of Weeksella virosa type strain (9751T).</title>
        <authorList>
            <person name="Lang E."/>
            <person name="Teshima H."/>
            <person name="Lucas S."/>
            <person name="Lapidus A."/>
            <person name="Hammon N."/>
            <person name="Deshpande S."/>
            <person name="Nolan M."/>
            <person name="Cheng J."/>
            <person name="Pitluck S."/>
            <person name="Liolios K."/>
            <person name="Pagani I."/>
            <person name="Mikhailova N."/>
            <person name="Ivanova N."/>
            <person name="Mavromatis K."/>
            <person name="Pati A."/>
            <person name="Tapia R."/>
            <person name="Han C."/>
            <person name="Goodwin L."/>
            <person name="Chen A."/>
            <person name="Palaniappan K."/>
            <person name="Land M."/>
            <person name="Hauser L."/>
            <person name="Chang Y."/>
            <person name="Jeffries C."/>
            <person name="Brambilla E."/>
            <person name="Kopitz M."/>
            <person name="Rohde M."/>
            <person name="Goker M."/>
            <person name="Tindall B."/>
            <person name="Detter J."/>
            <person name="Woyke T."/>
            <person name="Bristow J."/>
            <person name="Eisen J."/>
            <person name="Markowitz V."/>
            <person name="Hugenholtz P."/>
            <person name="Klenk H."/>
            <person name="Kyrpides N."/>
        </authorList>
    </citation>
    <scope>NUCLEOTIDE SEQUENCE [LARGE SCALE GENOMIC DNA]</scope>
    <source>
        <strain evidence="4">ATCC 43766 / DSM 16922 / JCM 21250 / NBRC 16016 / NCTC 11634 / CL345/78</strain>
    </source>
</reference>
<dbReference type="HOGENOM" id="CLU_029103_0_0_10"/>
<dbReference type="Proteomes" id="UP000008641">
    <property type="component" value="Chromosome"/>
</dbReference>
<reference evidence="3 4" key="1">
    <citation type="journal article" date="2011" name="Stand. Genomic Sci.">
        <title>Complete genome sequence of Weeksella virosa type strain (9751).</title>
        <authorList>
            <person name="Lang E."/>
            <person name="Teshima H."/>
            <person name="Lucas S."/>
            <person name="Lapidus A."/>
            <person name="Hammon N."/>
            <person name="Deshpande S."/>
            <person name="Nolan M."/>
            <person name="Cheng J.F."/>
            <person name="Pitluck S."/>
            <person name="Liolios K."/>
            <person name="Pagani I."/>
            <person name="Mikhailova N."/>
            <person name="Ivanova N."/>
            <person name="Mavromatis K."/>
            <person name="Pati A."/>
            <person name="Tapia R."/>
            <person name="Han C."/>
            <person name="Goodwin L."/>
            <person name="Chen A."/>
            <person name="Palaniappan K."/>
            <person name="Land M."/>
            <person name="Hauser L."/>
            <person name="Chang Y.J."/>
            <person name="Jeffries C.D."/>
            <person name="Brambilla E.M."/>
            <person name="Kopitz M."/>
            <person name="Rohde M."/>
            <person name="Goker M."/>
            <person name="Tindall B.J."/>
            <person name="Detter J.C."/>
            <person name="Woyke T."/>
            <person name="Bristow J."/>
            <person name="Eisen J.A."/>
            <person name="Markowitz V."/>
            <person name="Hugenholtz P."/>
            <person name="Klenk H.P."/>
            <person name="Kyrpides N.C."/>
        </authorList>
    </citation>
    <scope>NUCLEOTIDE SEQUENCE [LARGE SCALE GENOMIC DNA]</scope>
    <source>
        <strain evidence="4">ATCC 43766 / DSM 16922 / JCM 21250 / NBRC 16016 / NCTC 11634 / CL345/78</strain>
    </source>
</reference>
<proteinExistence type="predicted"/>
<name>F0P2U5_WEEVC</name>
<dbReference type="KEGG" id="wvi:Weevi_0109"/>
<feature type="region of interest" description="Disordered" evidence="1">
    <location>
        <begin position="549"/>
        <end position="574"/>
    </location>
</feature>
<evidence type="ECO:0000313" key="3">
    <source>
        <dbReference type="EMBL" id="ADX66835.1"/>
    </source>
</evidence>
<dbReference type="OrthoDB" id="1219342at2"/>
<feature type="compositionally biased region" description="Basic and acidic residues" evidence="1">
    <location>
        <begin position="553"/>
        <end position="570"/>
    </location>
</feature>
<feature type="transmembrane region" description="Helical" evidence="2">
    <location>
        <begin position="364"/>
        <end position="382"/>
    </location>
</feature>
<sequence>MNPYEFIIRLKDQATSGIRQLAESVGMASNRARVLDRDMDQLNRRSRLLGSGFGALKGVIAGAFAAISVAAFTGEVVKARTEYERFQAVLTTTFQSSEVAGGAMNMLTEFAQKTPYELNELTGSFVKLVNRGFLPTYNQLTELGDLASSQGKSFDQLTEAILDAETAEFERLKEFGIKAAKAGDQITLSFKGTTKTVQNNSEALREAILEYGRMEGVAGSMDAVSKTIGGKIANLQDLWWNFLVEVGGQSSPIFDAVFNGLERGMEFLLYALPYVSQWFTLLWTALSPLVDKLGDFLAAAFSFGEAGSYIDSFGEVMSSVIWIVDLVATGLIWLLDVLEPLAPTLAVIGSAWLALNALLAVTPIGWIIIGIISLIAIIGMLIKYTDGWGKSWEALKKMFQAVWNQIKADFNFGVEVFKYGFNRIVLMAEDAAQKIIGKFVNIGSAIEMALSGDFSGAWDKAFEAVETKASQQIKELDKSFAGPAKEYINETKKNQKDLKSAASDFGITFGTEGFHNGVKEIKDKFSSVGQTDSSSKPYDDYLGINGDKNGAAGKKDGSADKKGAANKTKDGIVSGGSRQTNIVVNIGTVGKDITIKVDSIEKGISKLGEKVREEMLRVVNSVNQMQTT</sequence>
<accession>F0P2U5</accession>
<evidence type="ECO:0000256" key="2">
    <source>
        <dbReference type="SAM" id="Phobius"/>
    </source>
</evidence>
<keyword evidence="2" id="KW-0812">Transmembrane</keyword>
<dbReference type="RefSeq" id="WP_013597227.1">
    <property type="nucleotide sequence ID" value="NC_015144.1"/>
</dbReference>
<feature type="transmembrane region" description="Helical" evidence="2">
    <location>
        <begin position="55"/>
        <end position="77"/>
    </location>
</feature>
<keyword evidence="4" id="KW-1185">Reference proteome</keyword>
<keyword evidence="2" id="KW-0472">Membrane</keyword>
<dbReference type="STRING" id="865938.Weevi_0109"/>
<dbReference type="EMBL" id="CP002455">
    <property type="protein sequence ID" value="ADX66835.1"/>
    <property type="molecule type" value="Genomic_DNA"/>
</dbReference>
<evidence type="ECO:0000313" key="4">
    <source>
        <dbReference type="Proteomes" id="UP000008641"/>
    </source>
</evidence>
<organism evidence="3 4">
    <name type="scientific">Weeksella virosa (strain ATCC 43766 / DSM 16922 / JCM 21250 / CCUG 30538 / CDC 9751 / IAM 14551 / NBRC 16016 / NCTC 11634 / CL345/78)</name>
    <dbReference type="NCBI Taxonomy" id="865938"/>
    <lineage>
        <taxon>Bacteria</taxon>
        <taxon>Pseudomonadati</taxon>
        <taxon>Bacteroidota</taxon>
        <taxon>Flavobacteriia</taxon>
        <taxon>Flavobacteriales</taxon>
        <taxon>Weeksellaceae</taxon>
        <taxon>Weeksella</taxon>
    </lineage>
</organism>
<gene>
    <name evidence="3" type="ordered locus">Weevi_0109</name>
</gene>
<evidence type="ECO:0000256" key="1">
    <source>
        <dbReference type="SAM" id="MobiDB-lite"/>
    </source>
</evidence>
<dbReference type="AlphaFoldDB" id="F0P2U5"/>
<dbReference type="eggNOG" id="COG3941">
    <property type="taxonomic scope" value="Bacteria"/>
</dbReference>
<keyword evidence="2" id="KW-1133">Transmembrane helix</keyword>
<protein>
    <submittedName>
        <fullName evidence="3">Uncharacterized protein</fullName>
    </submittedName>
</protein>